<dbReference type="EMBL" id="LGRX02023627">
    <property type="protein sequence ID" value="KAK3254406.1"/>
    <property type="molecule type" value="Genomic_DNA"/>
</dbReference>
<evidence type="ECO:0000313" key="2">
    <source>
        <dbReference type="EMBL" id="KAK3254406.1"/>
    </source>
</evidence>
<name>A0AAE0F717_9CHLO</name>
<keyword evidence="3" id="KW-1185">Reference proteome</keyword>
<protein>
    <submittedName>
        <fullName evidence="2">Uncharacterized protein</fullName>
    </submittedName>
</protein>
<comment type="caution">
    <text evidence="2">The sequence shown here is derived from an EMBL/GenBank/DDBJ whole genome shotgun (WGS) entry which is preliminary data.</text>
</comment>
<reference evidence="2 3" key="1">
    <citation type="journal article" date="2015" name="Genome Biol. Evol.">
        <title>Comparative Genomics of a Bacterivorous Green Alga Reveals Evolutionary Causalities and Consequences of Phago-Mixotrophic Mode of Nutrition.</title>
        <authorList>
            <person name="Burns J.A."/>
            <person name="Paasch A."/>
            <person name="Narechania A."/>
            <person name="Kim E."/>
        </authorList>
    </citation>
    <scope>NUCLEOTIDE SEQUENCE [LARGE SCALE GENOMIC DNA]</scope>
    <source>
        <strain evidence="2 3">PLY_AMNH</strain>
    </source>
</reference>
<organism evidence="2 3">
    <name type="scientific">Cymbomonas tetramitiformis</name>
    <dbReference type="NCBI Taxonomy" id="36881"/>
    <lineage>
        <taxon>Eukaryota</taxon>
        <taxon>Viridiplantae</taxon>
        <taxon>Chlorophyta</taxon>
        <taxon>Pyramimonadophyceae</taxon>
        <taxon>Pyramimonadales</taxon>
        <taxon>Pyramimonadaceae</taxon>
        <taxon>Cymbomonas</taxon>
    </lineage>
</organism>
<gene>
    <name evidence="2" type="ORF">CYMTET_36379</name>
</gene>
<dbReference type="AlphaFoldDB" id="A0AAE0F717"/>
<evidence type="ECO:0000256" key="1">
    <source>
        <dbReference type="SAM" id="MobiDB-lite"/>
    </source>
</evidence>
<evidence type="ECO:0000313" key="3">
    <source>
        <dbReference type="Proteomes" id="UP001190700"/>
    </source>
</evidence>
<proteinExistence type="predicted"/>
<sequence length="310" mass="34024">MSESQAYSFKRSDRLPRNGSGPPTLPSVFFSDISPRSQNKGKSFQTQRVRGGDRISSDTVSGQVLGHAAEGSEYQGHKRYADNVEAIQCKLSGFNTSSFPRKDEFTRTCSLRQYEENMKMAASQGGRRKLQEATKTNLPYRVKGDLHDVEKGYPMKEALNSAAGSMQYIPRETGSGIPLTYTRSTSALIPRAGLSVYSMPGFNPVTNRMAARPARLPALSERSLSPLKQMQGYSTASVGEVLNHDSHPEIKPVTNPWMTSSKSIGVNVADAPLVKPTCGHRTFFLDVFSKNCTMKQTSITPFLAIQRTGA</sequence>
<feature type="region of interest" description="Disordered" evidence="1">
    <location>
        <begin position="1"/>
        <end position="61"/>
    </location>
</feature>
<feature type="compositionally biased region" description="Polar residues" evidence="1">
    <location>
        <begin position="34"/>
        <end position="48"/>
    </location>
</feature>
<accession>A0AAE0F717</accession>
<dbReference type="Proteomes" id="UP001190700">
    <property type="component" value="Unassembled WGS sequence"/>
</dbReference>